<protein>
    <recommendedName>
        <fullName evidence="5">S-layer family duplication domain-containing protein</fullName>
    </recommendedName>
</protein>
<dbReference type="Proteomes" id="UP001220010">
    <property type="component" value="Unassembled WGS sequence"/>
</dbReference>
<keyword evidence="2" id="KW-0812">Transmembrane</keyword>
<name>A0ABT5XAY5_9EURY</name>
<evidence type="ECO:0000313" key="3">
    <source>
        <dbReference type="EMBL" id="MDF0591874.1"/>
    </source>
</evidence>
<keyword evidence="4" id="KW-1185">Reference proteome</keyword>
<evidence type="ECO:0000313" key="4">
    <source>
        <dbReference type="Proteomes" id="UP001220010"/>
    </source>
</evidence>
<gene>
    <name evidence="3" type="ORF">P0O15_11975</name>
</gene>
<evidence type="ECO:0008006" key="5">
    <source>
        <dbReference type="Google" id="ProtNLM"/>
    </source>
</evidence>
<comment type="caution">
    <text evidence="3">The sequence shown here is derived from an EMBL/GenBank/DDBJ whole genome shotgun (WGS) entry which is preliminary data.</text>
</comment>
<sequence length="158" mass="17261">MRRIAYILALVLIVMQTAGGAELFMSTRERITFADDLTLVVMDVEPQAGVVWLELQDEGVALRSSVLRTGESFAYDERGEGLELKVLRIYAGGERDLVDLEVVSGEVAGRSSPAQPQGSQEGRKRDGGETPLIYGALVALMILILAAWVYFGATSRKR</sequence>
<evidence type="ECO:0000256" key="2">
    <source>
        <dbReference type="SAM" id="Phobius"/>
    </source>
</evidence>
<dbReference type="Gene3D" id="2.60.98.40">
    <property type="match status" value="1"/>
</dbReference>
<dbReference type="EMBL" id="JARFPK010000079">
    <property type="protein sequence ID" value="MDF0591874.1"/>
    <property type="molecule type" value="Genomic_DNA"/>
</dbReference>
<feature type="region of interest" description="Disordered" evidence="1">
    <location>
        <begin position="108"/>
        <end position="127"/>
    </location>
</feature>
<keyword evidence="2" id="KW-1133">Transmembrane helix</keyword>
<dbReference type="RefSeq" id="WP_316967597.1">
    <property type="nucleotide sequence ID" value="NZ_JARFPK010000079.1"/>
</dbReference>
<proteinExistence type="predicted"/>
<keyword evidence="2" id="KW-0472">Membrane</keyword>
<organism evidence="3 4">
    <name type="scientific">Candidatus Methanocrinis natronophilus</name>
    <dbReference type="NCBI Taxonomy" id="3033396"/>
    <lineage>
        <taxon>Archaea</taxon>
        <taxon>Methanobacteriati</taxon>
        <taxon>Methanobacteriota</taxon>
        <taxon>Stenosarchaea group</taxon>
        <taxon>Methanomicrobia</taxon>
        <taxon>Methanotrichales</taxon>
        <taxon>Methanotrichaceae</taxon>
        <taxon>Methanocrinis</taxon>
    </lineage>
</organism>
<reference evidence="3 4" key="1">
    <citation type="submission" date="2023-03" db="EMBL/GenBank/DDBJ databases">
        <title>WGS of Methanotrichaceae archaeon Mx.</title>
        <authorList>
            <person name="Sorokin D.Y."/>
            <person name="Merkel A.Y."/>
        </authorList>
    </citation>
    <scope>NUCLEOTIDE SEQUENCE [LARGE SCALE GENOMIC DNA]</scope>
    <source>
        <strain evidence="3 4">Mx</strain>
    </source>
</reference>
<feature type="transmembrane region" description="Helical" evidence="2">
    <location>
        <begin position="132"/>
        <end position="153"/>
    </location>
</feature>
<evidence type="ECO:0000256" key="1">
    <source>
        <dbReference type="SAM" id="MobiDB-lite"/>
    </source>
</evidence>
<accession>A0ABT5XAY5</accession>